<evidence type="ECO:0000313" key="3">
    <source>
        <dbReference type="EMBL" id="KAK1508216.1"/>
    </source>
</evidence>
<dbReference type="AlphaFoldDB" id="A0AAI9YGI1"/>
<protein>
    <submittedName>
        <fullName evidence="3">Uncharacterized protein</fullName>
    </submittedName>
</protein>
<feature type="transmembrane region" description="Helical" evidence="2">
    <location>
        <begin position="139"/>
        <end position="165"/>
    </location>
</feature>
<accession>A0AAI9YGI1</accession>
<evidence type="ECO:0000256" key="1">
    <source>
        <dbReference type="SAM" id="MobiDB-lite"/>
    </source>
</evidence>
<organism evidence="3 4">
    <name type="scientific">Colletotrichum costaricense</name>
    <dbReference type="NCBI Taxonomy" id="1209916"/>
    <lineage>
        <taxon>Eukaryota</taxon>
        <taxon>Fungi</taxon>
        <taxon>Dikarya</taxon>
        <taxon>Ascomycota</taxon>
        <taxon>Pezizomycotina</taxon>
        <taxon>Sordariomycetes</taxon>
        <taxon>Hypocreomycetidae</taxon>
        <taxon>Glomerellales</taxon>
        <taxon>Glomerellaceae</taxon>
        <taxon>Colletotrichum</taxon>
        <taxon>Colletotrichum acutatum species complex</taxon>
    </lineage>
</organism>
<keyword evidence="2" id="KW-0472">Membrane</keyword>
<keyword evidence="2" id="KW-0812">Transmembrane</keyword>
<dbReference type="GeneID" id="85347562"/>
<sequence>MLARLGRPRAWIFRVSLDESTVNLSEPRKADQGTLTCCVVRLIRKLLNFLGPGERERESSGRDRVINIIIVVVVVVVVEITAAQPSPSDRQSLCVRKDGSKVDSTADPPAYPTPLRRSGSCSRGKGLGVLLVVVDCGRAFALLCLCLCASPCLTFELIFLVWFLLDRDLDLGVWDQLPNCCYLAAAQPTDLRDGDGDGDWVPHSLPVLPEVLPYLVHLSEYLSEYLSEFLSER</sequence>
<name>A0AAI9YGI1_9PEZI</name>
<keyword evidence="4" id="KW-1185">Reference proteome</keyword>
<proteinExistence type="predicted"/>
<keyword evidence="2" id="KW-1133">Transmembrane helix</keyword>
<gene>
    <name evidence="3" type="ORF">CCOS01_15877</name>
</gene>
<evidence type="ECO:0000256" key="2">
    <source>
        <dbReference type="SAM" id="Phobius"/>
    </source>
</evidence>
<reference evidence="3 4" key="1">
    <citation type="submission" date="2016-10" db="EMBL/GenBank/DDBJ databases">
        <title>The genome sequence of Colletotrichum fioriniae PJ7.</title>
        <authorList>
            <person name="Baroncelli R."/>
        </authorList>
    </citation>
    <scope>NUCLEOTIDE SEQUENCE [LARGE SCALE GENOMIC DNA]</scope>
    <source>
        <strain evidence="3 4">IMI 309622</strain>
    </source>
</reference>
<dbReference type="EMBL" id="MOOE01000026">
    <property type="protein sequence ID" value="KAK1508216.1"/>
    <property type="molecule type" value="Genomic_DNA"/>
</dbReference>
<dbReference type="RefSeq" id="XP_060305396.1">
    <property type="nucleotide sequence ID" value="XM_060464015.1"/>
</dbReference>
<comment type="caution">
    <text evidence="3">The sequence shown here is derived from an EMBL/GenBank/DDBJ whole genome shotgun (WGS) entry which is preliminary data.</text>
</comment>
<feature type="transmembrane region" description="Helical" evidence="2">
    <location>
        <begin position="65"/>
        <end position="83"/>
    </location>
</feature>
<evidence type="ECO:0000313" key="4">
    <source>
        <dbReference type="Proteomes" id="UP001240678"/>
    </source>
</evidence>
<dbReference type="Proteomes" id="UP001240678">
    <property type="component" value="Unassembled WGS sequence"/>
</dbReference>
<feature type="region of interest" description="Disordered" evidence="1">
    <location>
        <begin position="88"/>
        <end position="120"/>
    </location>
</feature>